<feature type="transmembrane region" description="Helical" evidence="12">
    <location>
        <begin position="127"/>
        <end position="145"/>
    </location>
</feature>
<accession>Q1UZ84</accession>
<comment type="subunit">
    <text evidence="12">Interacts with CtaB.</text>
</comment>
<dbReference type="Proteomes" id="UP000005306">
    <property type="component" value="Unassembled WGS sequence"/>
</dbReference>
<keyword evidence="6 12" id="KW-0560">Oxidoreductase</keyword>
<comment type="pathway">
    <text evidence="10 12">Porphyrin-containing compound metabolism; heme A biosynthesis; heme A from heme O: step 1/1.</text>
</comment>
<comment type="caution">
    <text evidence="13">The sequence shown here is derived from an EMBL/GenBank/DDBJ whole genome shotgun (WGS) entry which is preliminary data.</text>
</comment>
<comment type="function">
    <text evidence="12">Catalyzes the conversion of heme O to heme A by two successive hydroxylations of the methyl group at C8. The first hydroxylation forms heme I, the second hydroxylation results in an unstable dihydroxymethyl group, which spontaneously dehydrates, resulting in the formyl group of heme A.</text>
</comment>
<evidence type="ECO:0000256" key="11">
    <source>
        <dbReference type="ARBA" id="ARBA00048044"/>
    </source>
</evidence>
<dbReference type="HAMAP" id="MF_01665">
    <property type="entry name" value="HemeA_synth_type2"/>
    <property type="match status" value="1"/>
</dbReference>
<feature type="transmembrane region" description="Helical" evidence="12">
    <location>
        <begin position="157"/>
        <end position="179"/>
    </location>
</feature>
<dbReference type="EC" id="1.17.99.9" evidence="12"/>
<protein>
    <recommendedName>
        <fullName evidence="12">Heme A synthase</fullName>
        <shortName evidence="12">HAS</shortName>
        <ecNumber evidence="12">1.17.99.9</ecNumber>
    </recommendedName>
    <alternativeName>
        <fullName evidence="12">Cytochrome aa3-controlling protein</fullName>
    </alternativeName>
</protein>
<evidence type="ECO:0000256" key="10">
    <source>
        <dbReference type="ARBA" id="ARBA00044501"/>
    </source>
</evidence>
<feature type="transmembrane region" description="Helical" evidence="12">
    <location>
        <begin position="191"/>
        <end position="213"/>
    </location>
</feature>
<dbReference type="AlphaFoldDB" id="Q1UZ84"/>
<evidence type="ECO:0000256" key="1">
    <source>
        <dbReference type="ARBA" id="ARBA00001970"/>
    </source>
</evidence>
<evidence type="ECO:0000313" key="14">
    <source>
        <dbReference type="Proteomes" id="UP000005306"/>
    </source>
</evidence>
<name>Q1UZ84_PELU1</name>
<feature type="binding site" description="axial binding residue" evidence="12">
    <location>
        <position position="316"/>
    </location>
    <ligand>
        <name>heme</name>
        <dbReference type="ChEBI" id="CHEBI:30413"/>
    </ligand>
    <ligandPart>
        <name>Fe</name>
        <dbReference type="ChEBI" id="CHEBI:18248"/>
    </ligandPart>
</feature>
<keyword evidence="9 12" id="KW-0472">Membrane</keyword>
<comment type="cofactor">
    <cofactor evidence="1 12">
        <name>heme b</name>
        <dbReference type="ChEBI" id="CHEBI:60344"/>
    </cofactor>
</comment>
<evidence type="ECO:0000256" key="2">
    <source>
        <dbReference type="ARBA" id="ARBA00004141"/>
    </source>
</evidence>
<dbReference type="UniPathway" id="UPA00269">
    <property type="reaction ID" value="UER00713"/>
</dbReference>
<keyword evidence="8 12" id="KW-0350">Heme biosynthesis</keyword>
<dbReference type="PANTHER" id="PTHR23289:SF2">
    <property type="entry name" value="CYTOCHROME C OXIDASE ASSEMBLY PROTEIN COX15 HOMOLOG"/>
    <property type="match status" value="1"/>
</dbReference>
<comment type="catalytic activity">
    <reaction evidence="11">
        <text>Fe(II)-heme o + 2 A + H2O = Fe(II)-heme a + 2 AH2</text>
        <dbReference type="Rhea" id="RHEA:63388"/>
        <dbReference type="ChEBI" id="CHEBI:13193"/>
        <dbReference type="ChEBI" id="CHEBI:15377"/>
        <dbReference type="ChEBI" id="CHEBI:17499"/>
        <dbReference type="ChEBI" id="CHEBI:60530"/>
        <dbReference type="ChEBI" id="CHEBI:61715"/>
        <dbReference type="EC" id="1.17.99.9"/>
    </reaction>
    <physiologicalReaction direction="left-to-right" evidence="11">
        <dbReference type="Rhea" id="RHEA:63389"/>
    </physiologicalReaction>
</comment>
<evidence type="ECO:0000256" key="12">
    <source>
        <dbReference type="HAMAP-Rule" id="MF_01665"/>
    </source>
</evidence>
<feature type="transmembrane region" description="Helical" evidence="12">
    <location>
        <begin position="256"/>
        <end position="275"/>
    </location>
</feature>
<dbReference type="PANTHER" id="PTHR23289">
    <property type="entry name" value="CYTOCHROME C OXIDASE ASSEMBLY PROTEIN COX15"/>
    <property type="match status" value="1"/>
</dbReference>
<evidence type="ECO:0000256" key="7">
    <source>
        <dbReference type="ARBA" id="ARBA00023004"/>
    </source>
</evidence>
<dbReference type="GO" id="GO:0005886">
    <property type="term" value="C:plasma membrane"/>
    <property type="evidence" value="ECO:0007669"/>
    <property type="project" value="UniProtKB-SubCell"/>
</dbReference>
<feature type="transmembrane region" description="Helical" evidence="12">
    <location>
        <begin position="287"/>
        <end position="308"/>
    </location>
</feature>
<dbReference type="GO" id="GO:0006784">
    <property type="term" value="P:heme A biosynthetic process"/>
    <property type="evidence" value="ECO:0007669"/>
    <property type="project" value="UniProtKB-UniRule"/>
</dbReference>
<feature type="transmembrane region" description="Helical" evidence="12">
    <location>
        <begin position="97"/>
        <end position="115"/>
    </location>
</feature>
<evidence type="ECO:0000256" key="5">
    <source>
        <dbReference type="ARBA" id="ARBA00022989"/>
    </source>
</evidence>
<comment type="similarity">
    <text evidence="12">Belongs to the COX15/CtaA family. Type 2 subfamily.</text>
</comment>
<dbReference type="GO" id="GO:0046872">
    <property type="term" value="F:metal ion binding"/>
    <property type="evidence" value="ECO:0007669"/>
    <property type="project" value="UniProtKB-KW"/>
</dbReference>
<dbReference type="InterPro" id="IPR003780">
    <property type="entry name" value="COX15/CtaA_fam"/>
</dbReference>
<evidence type="ECO:0000256" key="4">
    <source>
        <dbReference type="ARBA" id="ARBA00022723"/>
    </source>
</evidence>
<keyword evidence="7 12" id="KW-0408">Iron</keyword>
<dbReference type="InterPro" id="IPR023754">
    <property type="entry name" value="HemeA_Synthase_type2"/>
</dbReference>
<evidence type="ECO:0000256" key="9">
    <source>
        <dbReference type="ARBA" id="ARBA00023136"/>
    </source>
</evidence>
<evidence type="ECO:0000256" key="8">
    <source>
        <dbReference type="ARBA" id="ARBA00023133"/>
    </source>
</evidence>
<gene>
    <name evidence="12" type="primary">ctaA</name>
    <name evidence="13" type="ORF">PU1002_01255</name>
</gene>
<dbReference type="Pfam" id="PF02628">
    <property type="entry name" value="COX15-CtaA"/>
    <property type="match status" value="1"/>
</dbReference>
<reference evidence="13 14" key="1">
    <citation type="submission" date="2006-04" db="EMBL/GenBank/DDBJ databases">
        <authorList>
            <person name="Giovannoni S.J."/>
            <person name="Cho J.-C."/>
            <person name="Ferriera S."/>
            <person name="Johnson J."/>
            <person name="Kravitz S."/>
            <person name="Halpern A."/>
            <person name="Remington K."/>
            <person name="Beeson K."/>
            <person name="Tran B."/>
            <person name="Rogers Y.-H."/>
            <person name="Friedman R."/>
            <person name="Venter J.C."/>
        </authorList>
    </citation>
    <scope>NUCLEOTIDE SEQUENCE [LARGE SCALE GENOMIC DNA]</scope>
    <source>
        <strain evidence="13 14">HTCC1002</strain>
    </source>
</reference>
<keyword evidence="4 12" id="KW-0479">Metal-binding</keyword>
<dbReference type="HOGENOM" id="CLU_017627_0_0_5"/>
<keyword evidence="5 12" id="KW-1133">Transmembrane helix</keyword>
<sequence length="336" mass="39533">MFVNSDNYIKYLKLWLITLFSLIVLMVAVGGLTRLTDSGLSITAWELFTGILPPMNINEWNFYFTEYKKIPEYRNINYGMSLDEFKVIFYWEYAHRLLARFVGLFTLVPLLFFTLYFKKTLHYSNKYYWIFFLVCLQGFIGWYMVSSGLIENNDVSHFRLSIHLSLALFILCLIFWYILDIHKIKKFENKIPNLFLLFILKLIVLQIVLGAFLSGLDGGLIYNSWPDMNGSFFPNDVSYGDLITTQLFNNPSIIQFLHRSTAYLLLFFIIILNFIYFKKQYDFKYVLFFDVAILFQIFLGIITLISGVEITYASLHQLGSILVLSSYFLILYKNSN</sequence>
<dbReference type="EMBL" id="AAPV01000002">
    <property type="protein sequence ID" value="EAS84307.1"/>
    <property type="molecule type" value="Genomic_DNA"/>
</dbReference>
<keyword evidence="12" id="KW-1003">Cell membrane</keyword>
<evidence type="ECO:0000313" key="13">
    <source>
        <dbReference type="EMBL" id="EAS84307.1"/>
    </source>
</evidence>
<feature type="binding site" description="axial binding residue" evidence="12">
    <location>
        <position position="258"/>
    </location>
    <ligand>
        <name>heme</name>
        <dbReference type="ChEBI" id="CHEBI:30413"/>
    </ligand>
    <ligandPart>
        <name>Fe</name>
        <dbReference type="ChEBI" id="CHEBI:18248"/>
    </ligandPart>
</feature>
<organism evidence="13 14">
    <name type="scientific">Pelagibacter ubique (strain HTCC1002)</name>
    <dbReference type="NCBI Taxonomy" id="314261"/>
    <lineage>
        <taxon>Bacteria</taxon>
        <taxon>Pseudomonadati</taxon>
        <taxon>Pseudomonadota</taxon>
        <taxon>Alphaproteobacteria</taxon>
        <taxon>Candidatus Pelagibacterales</taxon>
        <taxon>Candidatus Pelagibacteraceae</taxon>
        <taxon>Candidatus Pelagibacter</taxon>
    </lineage>
</organism>
<keyword evidence="3 12" id="KW-0812">Transmembrane</keyword>
<comment type="subcellular location">
    <subcellularLocation>
        <location evidence="12">Cell membrane</location>
        <topology evidence="12">Multi-pass membrane protein</topology>
    </subcellularLocation>
    <subcellularLocation>
        <location evidence="2">Membrane</location>
        <topology evidence="2">Multi-pass membrane protein</topology>
    </subcellularLocation>
</comment>
<feature type="transmembrane region" description="Helical" evidence="12">
    <location>
        <begin position="314"/>
        <end position="332"/>
    </location>
</feature>
<evidence type="ECO:0000256" key="6">
    <source>
        <dbReference type="ARBA" id="ARBA00023002"/>
    </source>
</evidence>
<dbReference type="GO" id="GO:0120547">
    <property type="term" value="F:heme A synthase activity"/>
    <property type="evidence" value="ECO:0007669"/>
    <property type="project" value="UniProtKB-EC"/>
</dbReference>
<dbReference type="RefSeq" id="WP_006996894.1">
    <property type="nucleotide sequence ID" value="NZ_CH724130.1"/>
</dbReference>
<proteinExistence type="inferred from homology"/>
<feature type="transmembrane region" description="Helical" evidence="12">
    <location>
        <begin position="12"/>
        <end position="32"/>
    </location>
</feature>
<evidence type="ECO:0000256" key="3">
    <source>
        <dbReference type="ARBA" id="ARBA00022692"/>
    </source>
</evidence>